<dbReference type="EMBL" id="BDGX01000032">
    <property type="protein sequence ID" value="GAV51809.1"/>
    <property type="molecule type" value="Genomic_DNA"/>
</dbReference>
<evidence type="ECO:0000313" key="2">
    <source>
        <dbReference type="EMBL" id="GAV51809.1"/>
    </source>
</evidence>
<evidence type="ECO:0000256" key="1">
    <source>
        <dbReference type="SAM" id="MobiDB-lite"/>
    </source>
</evidence>
<protein>
    <submittedName>
        <fullName evidence="2">Uncharacterized protein</fullName>
    </submittedName>
</protein>
<accession>A0A1Q3A7U9</accession>
<proteinExistence type="predicted"/>
<name>A0A1Q3A7U9_ZYGRO</name>
<feature type="region of interest" description="Disordered" evidence="1">
    <location>
        <begin position="40"/>
        <end position="136"/>
    </location>
</feature>
<dbReference type="OrthoDB" id="10568720at2759"/>
<evidence type="ECO:0000313" key="3">
    <source>
        <dbReference type="Proteomes" id="UP000187013"/>
    </source>
</evidence>
<comment type="caution">
    <text evidence="2">The sequence shown here is derived from an EMBL/GenBank/DDBJ whole genome shotgun (WGS) entry which is preliminary data.</text>
</comment>
<reference evidence="2 3" key="1">
    <citation type="submission" date="2016-08" db="EMBL/GenBank/DDBJ databases">
        <title>Draft genome sequence of allopolyploid Zygosaccharomyces rouxii.</title>
        <authorList>
            <person name="Watanabe J."/>
            <person name="Uehara K."/>
            <person name="Mogi Y."/>
            <person name="Tsukioka Y."/>
        </authorList>
    </citation>
    <scope>NUCLEOTIDE SEQUENCE [LARGE SCALE GENOMIC DNA]</scope>
    <source>
        <strain evidence="2 3">NBRC 110957</strain>
    </source>
</reference>
<sequence>MKFILPLAVGASFAEARLIQRDNVSKPSRSSVNTVYTFVGSGSGSNVLQMPSSSSSPTETSDSGRESSALSQLLHASTASADRGDQFTSASVTASPTSLSGADASSNSSSNYTGPDAGGKSPSSTKSAASSGAANRIGAPIMAGGVAVAAIAML</sequence>
<feature type="compositionally biased region" description="Low complexity" evidence="1">
    <location>
        <begin position="98"/>
        <end position="111"/>
    </location>
</feature>
<feature type="compositionally biased region" description="Polar residues" evidence="1">
    <location>
        <begin position="66"/>
        <end position="97"/>
    </location>
</feature>
<organism evidence="2 3">
    <name type="scientific">Zygosaccharomyces rouxii</name>
    <dbReference type="NCBI Taxonomy" id="4956"/>
    <lineage>
        <taxon>Eukaryota</taxon>
        <taxon>Fungi</taxon>
        <taxon>Dikarya</taxon>
        <taxon>Ascomycota</taxon>
        <taxon>Saccharomycotina</taxon>
        <taxon>Saccharomycetes</taxon>
        <taxon>Saccharomycetales</taxon>
        <taxon>Saccharomycetaceae</taxon>
        <taxon>Zygosaccharomyces</taxon>
    </lineage>
</organism>
<dbReference type="AlphaFoldDB" id="A0A1Q3A7U9"/>
<dbReference type="Proteomes" id="UP000187013">
    <property type="component" value="Unassembled WGS sequence"/>
</dbReference>
<feature type="compositionally biased region" description="Low complexity" evidence="1">
    <location>
        <begin position="118"/>
        <end position="136"/>
    </location>
</feature>
<gene>
    <name evidence="2" type="ORF">ZYGR_0AF02800</name>
</gene>
<feature type="compositionally biased region" description="Low complexity" evidence="1">
    <location>
        <begin position="51"/>
        <end position="61"/>
    </location>
</feature>